<evidence type="ECO:0000256" key="10">
    <source>
        <dbReference type="ARBA" id="ARBA00023180"/>
    </source>
</evidence>
<evidence type="ECO:0000256" key="11">
    <source>
        <dbReference type="ARBA" id="ARBA00023253"/>
    </source>
</evidence>
<comment type="similarity">
    <text evidence="3">Belongs to the glycosyltransferase GT106 family.</text>
</comment>
<dbReference type="CDD" id="cd11299">
    <property type="entry name" value="O-FucT_plant"/>
    <property type="match status" value="1"/>
</dbReference>
<evidence type="ECO:0000256" key="2">
    <source>
        <dbReference type="ARBA" id="ARBA00004881"/>
    </source>
</evidence>
<keyword evidence="10" id="KW-0325">Glycoprotein</keyword>
<evidence type="ECO:0000256" key="3">
    <source>
        <dbReference type="ARBA" id="ARBA00007737"/>
    </source>
</evidence>
<keyword evidence="12" id="KW-0119">Carbohydrate metabolism</keyword>
<keyword evidence="6" id="KW-0812">Transmembrane</keyword>
<evidence type="ECO:0000256" key="8">
    <source>
        <dbReference type="ARBA" id="ARBA00022989"/>
    </source>
</evidence>
<sequence length="524" mass="60047">MCKIEGSRRKLSDSTVMELKALGESKVDKVKISTVSSGSRVRPWLIRLTTTVLLWTCIVQLISLREVWGPGVLKGWPSCFSQESAAAAVLGIQEKTLSVPPKIVLPPKRYYKNNGYLMVSCNGGLNQMRGAICDMVAIARYLNVTLIVPELDKTSFWADPSEFQDIFDVEHFIGSLRDQVRIIRELPMGLKKRFKQRKIYSMPPISWSDISYYHNQILPLIQKHKVLHLNRTDARLANNAQPKELQKLRCRVNYSALRFTSEIEQLGRRVVKLLRQNGPFLVLHLRYEMDMLAFSGCTQGCNSEEVEELTRMRYAYPWWKEKVIDSDLKRKDGLCPLTPEETALTLRALGVDSNFQIYIAAGEIYGGHRRLESLAKAYPKLVKKETLLKPSDLRFFQNHSSQMAALDYLVSLESDIFIPTYDGNMAKVVEGHRRFLGFKKTILLDRKILVDLIDQYNSGKLSWDEFSSAVKEAHTDRMGKPAKRLVIQDKPKEEDYFYANPEECLPPSEEQDGFISTPVLKRLM</sequence>
<dbReference type="GO" id="GO:0016020">
    <property type="term" value="C:membrane"/>
    <property type="evidence" value="ECO:0007669"/>
    <property type="project" value="UniProtKB-SubCell"/>
</dbReference>
<evidence type="ECO:0000256" key="1">
    <source>
        <dbReference type="ARBA" id="ARBA00004606"/>
    </source>
</evidence>
<keyword evidence="9" id="KW-0472">Membrane</keyword>
<proteinExistence type="inferred from homology"/>
<evidence type="ECO:0000256" key="13">
    <source>
        <dbReference type="ARBA" id="ARBA00030350"/>
    </source>
</evidence>
<dbReference type="Pfam" id="PF10250">
    <property type="entry name" value="O-FucT"/>
    <property type="match status" value="1"/>
</dbReference>
<dbReference type="GO" id="GO:0006004">
    <property type="term" value="P:fucose metabolic process"/>
    <property type="evidence" value="ECO:0007669"/>
    <property type="project" value="UniProtKB-KW"/>
</dbReference>
<evidence type="ECO:0000256" key="9">
    <source>
        <dbReference type="ARBA" id="ARBA00023136"/>
    </source>
</evidence>
<evidence type="ECO:0000313" key="14">
    <source>
        <dbReference type="Proteomes" id="UP000504603"/>
    </source>
</evidence>
<keyword evidence="8" id="KW-1133">Transmembrane helix</keyword>
<comment type="pathway">
    <text evidence="2">Glycan metabolism.</text>
</comment>
<evidence type="ECO:0000313" key="15">
    <source>
        <dbReference type="RefSeq" id="XP_022137617.1"/>
    </source>
</evidence>
<dbReference type="RefSeq" id="XP_022137617.1">
    <property type="nucleotide sequence ID" value="XM_022281925.1"/>
</dbReference>
<dbReference type="PIRSF" id="PIRSF009360">
    <property type="entry name" value="UCP009360"/>
    <property type="match status" value="1"/>
</dbReference>
<dbReference type="Proteomes" id="UP000504603">
    <property type="component" value="Unplaced"/>
</dbReference>
<dbReference type="GO" id="GO:0005737">
    <property type="term" value="C:cytoplasm"/>
    <property type="evidence" value="ECO:0007669"/>
    <property type="project" value="TreeGrafter"/>
</dbReference>
<dbReference type="PANTHER" id="PTHR31741:SF3">
    <property type="entry name" value="O-FUCOSYLTRANSFERASE FAMILY PROTEIN"/>
    <property type="match status" value="1"/>
</dbReference>
<dbReference type="GO" id="GO:0016757">
    <property type="term" value="F:glycosyltransferase activity"/>
    <property type="evidence" value="ECO:0007669"/>
    <property type="project" value="UniProtKB-KW"/>
</dbReference>
<evidence type="ECO:0000256" key="7">
    <source>
        <dbReference type="ARBA" id="ARBA00022968"/>
    </source>
</evidence>
<accession>A0A6J1C8R9</accession>
<dbReference type="InterPro" id="IPR024709">
    <property type="entry name" value="FucosylTrfase_pln"/>
</dbReference>
<evidence type="ECO:0000256" key="5">
    <source>
        <dbReference type="ARBA" id="ARBA00022679"/>
    </source>
</evidence>
<dbReference type="InterPro" id="IPR019378">
    <property type="entry name" value="GDP-Fuc_O-FucTrfase"/>
</dbReference>
<dbReference type="AlphaFoldDB" id="A0A6J1C8R9"/>
<evidence type="ECO:0000256" key="6">
    <source>
        <dbReference type="ARBA" id="ARBA00022692"/>
    </source>
</evidence>
<dbReference type="FunFam" id="3.40.50.11350:FF:000011">
    <property type="entry name" value="O-fucosyltransferase 28"/>
    <property type="match status" value="1"/>
</dbReference>
<keyword evidence="11" id="KW-0294">Fucose metabolism</keyword>
<dbReference type="GeneID" id="111009016"/>
<reference evidence="15" key="1">
    <citation type="submission" date="2025-08" db="UniProtKB">
        <authorList>
            <consortium name="RefSeq"/>
        </authorList>
    </citation>
    <scope>IDENTIFICATION</scope>
    <source>
        <strain evidence="15">OHB3-1</strain>
    </source>
</reference>
<dbReference type="KEGG" id="mcha:111009016"/>
<keyword evidence="14" id="KW-1185">Reference proteome</keyword>
<dbReference type="OrthoDB" id="1874781at2759"/>
<organism evidence="14 15">
    <name type="scientific">Momordica charantia</name>
    <name type="common">Bitter gourd</name>
    <name type="synonym">Balsam pear</name>
    <dbReference type="NCBI Taxonomy" id="3673"/>
    <lineage>
        <taxon>Eukaryota</taxon>
        <taxon>Viridiplantae</taxon>
        <taxon>Streptophyta</taxon>
        <taxon>Embryophyta</taxon>
        <taxon>Tracheophyta</taxon>
        <taxon>Spermatophyta</taxon>
        <taxon>Magnoliopsida</taxon>
        <taxon>eudicotyledons</taxon>
        <taxon>Gunneridae</taxon>
        <taxon>Pentapetalae</taxon>
        <taxon>rosids</taxon>
        <taxon>fabids</taxon>
        <taxon>Cucurbitales</taxon>
        <taxon>Cucurbitaceae</taxon>
        <taxon>Momordiceae</taxon>
        <taxon>Momordica</taxon>
    </lineage>
</organism>
<keyword evidence="4" id="KW-0328">Glycosyltransferase</keyword>
<evidence type="ECO:0000256" key="4">
    <source>
        <dbReference type="ARBA" id="ARBA00022676"/>
    </source>
</evidence>
<name>A0A6J1C8R9_MOMCH</name>
<gene>
    <name evidence="15" type="primary">LOC111009016</name>
</gene>
<protein>
    <recommendedName>
        <fullName evidence="13">O-fucosyltransferase family protein</fullName>
    </recommendedName>
</protein>
<comment type="subcellular location">
    <subcellularLocation>
        <location evidence="1">Membrane</location>
        <topology evidence="1">Single-pass type II membrane protein</topology>
    </subcellularLocation>
</comment>
<keyword evidence="5" id="KW-0808">Transferase</keyword>
<evidence type="ECO:0000256" key="12">
    <source>
        <dbReference type="ARBA" id="ARBA00023277"/>
    </source>
</evidence>
<dbReference type="PANTHER" id="PTHR31741">
    <property type="entry name" value="OS02G0726500 PROTEIN-RELATED"/>
    <property type="match status" value="1"/>
</dbReference>
<keyword evidence="7" id="KW-0735">Signal-anchor</keyword>